<name>A0A8S5MGT2_9CAUD</name>
<dbReference type="EMBL" id="BK014902">
    <property type="protein sequence ID" value="DAD81458.1"/>
    <property type="molecule type" value="Genomic_DNA"/>
</dbReference>
<evidence type="ECO:0000256" key="1">
    <source>
        <dbReference type="SAM" id="Coils"/>
    </source>
</evidence>
<protein>
    <submittedName>
        <fullName evidence="3">Uncharacterized protein</fullName>
    </submittedName>
</protein>
<feature type="compositionally biased region" description="Low complexity" evidence="2">
    <location>
        <begin position="716"/>
        <end position="725"/>
    </location>
</feature>
<feature type="region of interest" description="Disordered" evidence="2">
    <location>
        <begin position="692"/>
        <end position="746"/>
    </location>
</feature>
<sequence length="953" mass="106289">MDSIPLDFLVRFSYLCEKREDMRLRIIKNRPIFAPGGSVQDVTQQADTTSNPYINMDMSNVPGMIEINEDINKMEAGFDNIVGPDYSTIKLQEPSMPTMNVNNNVTVDPSSMPKGTVVDANDANNEKDKRSQDGNPLDPMTMPYYSPDLGGRAQMFGASLGRIRAGNKVGANVAQAALSGVSLGLGLTRNIMGASSAAYAASRDEQAAREKLAKERRQQFIKWEREGGGVNLGNGQKMDTSDMTGEYIYPLPKSMEDAANVEIEKGEYVLTPDSVGPMEAKGNRHEDDGTPVDLPEAHIISDYRTIDDDFASYIRENYGVKATSKDTYATLLDRYKKKIGLSDKYEDQERVYKRLEKNEDVKDKNTSNLNASILSKYVNENQKEIDELEAQFRSFAEIVYGKQEESKRNEKMDAFFRDGGVVDLNQVKKQVKAFNIAESDAKNWIYDEYVKQTRKMAEGGPTQKELEELRKNAIGYNKLINQLFGRTLNMTVSDISGREQILNPDSSVNANQNLQHRSNLGYGRVNNKAVSNLLDVNRWANKYNTDGDFDTEGFQKGYNRQLNALWALADVGAITNADAAKKFRDEYGFWGQDAGSYGGNQAYNSFAVDDKFGQTTATRSYYGLDVVSAEQKRLLNEKGIKNYVDLFGDKSDAAKKILGSDYNKFVALRDSGLMPEIDFVLESVKPEMKPIEAGPIAPGLTPPKIGSPGRIEVKPKASTPTTATDTDTEEVVEDNGPKGQGRPAAFGPIFPEMLRTLDTGLEIEGLERHQAPRIDPVLQSADQYINELNRATSAQLDAVGDVPDSQRAAILANINAIAGSNIAKYVNEVNFNNARQINEADRFNEMAYVQTDDKNIAERQRYESGLLKAMAIRDENLARYYDSINSEIQNKFNVRTSLNTIASIAPNMRMLPSGQIIYVQGDQDVMNMGDYSTPYLRSLNEEDDETKRRRRTK</sequence>
<accession>A0A8S5MGT2</accession>
<feature type="region of interest" description="Disordered" evidence="2">
    <location>
        <begin position="107"/>
        <end position="140"/>
    </location>
</feature>
<evidence type="ECO:0000256" key="2">
    <source>
        <dbReference type="SAM" id="MobiDB-lite"/>
    </source>
</evidence>
<proteinExistence type="predicted"/>
<evidence type="ECO:0000313" key="3">
    <source>
        <dbReference type="EMBL" id="DAD81458.1"/>
    </source>
</evidence>
<organism evidence="3">
    <name type="scientific">Podoviridae sp. ct1h53</name>
    <dbReference type="NCBI Taxonomy" id="2826536"/>
    <lineage>
        <taxon>Viruses</taxon>
        <taxon>Duplodnaviria</taxon>
        <taxon>Heunggongvirae</taxon>
        <taxon>Uroviricota</taxon>
        <taxon>Caudoviricetes</taxon>
    </lineage>
</organism>
<reference evidence="3" key="1">
    <citation type="journal article" date="2021" name="Proc. Natl. Acad. Sci. U.S.A.">
        <title>A Catalog of Tens of Thousands of Viruses from Human Metagenomes Reveals Hidden Associations with Chronic Diseases.</title>
        <authorList>
            <person name="Tisza M.J."/>
            <person name="Buck C.B."/>
        </authorList>
    </citation>
    <scope>NUCLEOTIDE SEQUENCE</scope>
    <source>
        <strain evidence="3">Ct1h53</strain>
    </source>
</reference>
<keyword evidence="1" id="KW-0175">Coiled coil</keyword>
<feature type="coiled-coil region" evidence="1">
    <location>
        <begin position="338"/>
        <end position="398"/>
    </location>
</feature>